<dbReference type="PANTHER" id="PTHR48407">
    <property type="entry name" value="CRANIOFACIAL DEVELOPMENT PROTEIN 1"/>
    <property type="match status" value="1"/>
</dbReference>
<protein>
    <recommendedName>
        <fullName evidence="2">SWR1-complex protein 5</fullName>
    </recommendedName>
</protein>
<feature type="compositionally biased region" description="Acidic residues" evidence="3">
    <location>
        <begin position="7"/>
        <end position="22"/>
    </location>
</feature>
<evidence type="ECO:0000256" key="1">
    <source>
        <dbReference type="ARBA" id="ARBA00010465"/>
    </source>
</evidence>
<feature type="compositionally biased region" description="Basic residues" evidence="3">
    <location>
        <begin position="78"/>
        <end position="87"/>
    </location>
</feature>
<dbReference type="OrthoDB" id="445677at2759"/>
<evidence type="ECO:0000259" key="4">
    <source>
        <dbReference type="PROSITE" id="PS51279"/>
    </source>
</evidence>
<accession>A0A9P7YN06</accession>
<feature type="compositionally biased region" description="Low complexity" evidence="3">
    <location>
        <begin position="181"/>
        <end position="190"/>
    </location>
</feature>
<evidence type="ECO:0000256" key="3">
    <source>
        <dbReference type="SAM" id="MobiDB-lite"/>
    </source>
</evidence>
<proteinExistence type="inferred from homology"/>
<dbReference type="Pfam" id="PF07572">
    <property type="entry name" value="BCNT"/>
    <property type="match status" value="1"/>
</dbReference>
<dbReference type="PROSITE" id="PS51279">
    <property type="entry name" value="BCNT_C"/>
    <property type="match status" value="1"/>
</dbReference>
<feature type="region of interest" description="Disordered" evidence="3">
    <location>
        <begin position="1"/>
        <end position="204"/>
    </location>
</feature>
<dbReference type="PANTHER" id="PTHR48407:SF1">
    <property type="entry name" value="CRANIOFACIAL DEVELOPMENT PROTEIN 1"/>
    <property type="match status" value="1"/>
</dbReference>
<dbReference type="InterPro" id="IPR011421">
    <property type="entry name" value="BCNT-C"/>
</dbReference>
<feature type="domain" description="BCNT-C" evidence="4">
    <location>
        <begin position="222"/>
        <end position="299"/>
    </location>
</feature>
<evidence type="ECO:0000313" key="5">
    <source>
        <dbReference type="EMBL" id="KAG9236664.1"/>
    </source>
</evidence>
<feature type="compositionally biased region" description="Polar residues" evidence="3">
    <location>
        <begin position="120"/>
        <end position="129"/>
    </location>
</feature>
<dbReference type="Proteomes" id="UP000824998">
    <property type="component" value="Unassembled WGS sequence"/>
</dbReference>
<sequence>MPPALILDDEEYASEEDSDFVEDAGPAKGDDDSSDDEAEPNEVEVTANPPRKRKRGPDEEAEDLGIENSGDEAIITRGLKRRKNKKGKAGDVENDEGGEGGLVKTRSMRAAEKVERKVTLQDTSKSTIDVDSMWANMITGKPLRPASKTQPPPSPQTSRVKDIQSPTITLFLASQPPPSPSVSEPPSDTPFKPKRPPKKARRSIFEPIVDLPPRTDLHFGIRKLVEGIEVLGMKDGGKKLNTVEKSAMDWAGFVDQEGIADELDAAGKSKGAYKSRQEFLARVERKKEEEARRARGVVS</sequence>
<dbReference type="EMBL" id="MU251402">
    <property type="protein sequence ID" value="KAG9236664.1"/>
    <property type="molecule type" value="Genomic_DNA"/>
</dbReference>
<evidence type="ECO:0000256" key="2">
    <source>
        <dbReference type="ARBA" id="ARBA00019138"/>
    </source>
</evidence>
<keyword evidence="6" id="KW-1185">Reference proteome</keyword>
<dbReference type="AlphaFoldDB" id="A0A9P7YN06"/>
<name>A0A9P7YN06_9HELO</name>
<comment type="similarity">
    <text evidence="1">Belongs to the SWC5 family.</text>
</comment>
<gene>
    <name evidence="5" type="ORF">BJ875DRAFT_524476</name>
</gene>
<feature type="compositionally biased region" description="Basic residues" evidence="3">
    <location>
        <begin position="192"/>
        <end position="202"/>
    </location>
</feature>
<organism evidence="5 6">
    <name type="scientific">Amylocarpus encephaloides</name>
    <dbReference type="NCBI Taxonomy" id="45428"/>
    <lineage>
        <taxon>Eukaryota</taxon>
        <taxon>Fungi</taxon>
        <taxon>Dikarya</taxon>
        <taxon>Ascomycota</taxon>
        <taxon>Pezizomycotina</taxon>
        <taxon>Leotiomycetes</taxon>
        <taxon>Helotiales</taxon>
        <taxon>Helotiales incertae sedis</taxon>
        <taxon>Amylocarpus</taxon>
    </lineage>
</organism>
<reference evidence="5" key="1">
    <citation type="journal article" date="2021" name="IMA Fungus">
        <title>Genomic characterization of three marine fungi, including Emericellopsis atlantica sp. nov. with signatures of a generalist lifestyle and marine biomass degradation.</title>
        <authorList>
            <person name="Hagestad O.C."/>
            <person name="Hou L."/>
            <person name="Andersen J.H."/>
            <person name="Hansen E.H."/>
            <person name="Altermark B."/>
            <person name="Li C."/>
            <person name="Kuhnert E."/>
            <person name="Cox R.J."/>
            <person name="Crous P.W."/>
            <person name="Spatafora J.W."/>
            <person name="Lail K."/>
            <person name="Amirebrahimi M."/>
            <person name="Lipzen A."/>
            <person name="Pangilinan J."/>
            <person name="Andreopoulos W."/>
            <person name="Hayes R.D."/>
            <person name="Ng V."/>
            <person name="Grigoriev I.V."/>
            <person name="Jackson S.A."/>
            <person name="Sutton T.D.S."/>
            <person name="Dobson A.D.W."/>
            <person name="Rama T."/>
        </authorList>
    </citation>
    <scope>NUCLEOTIDE SEQUENCE</scope>
    <source>
        <strain evidence="5">TRa018bII</strain>
    </source>
</reference>
<evidence type="ECO:0000313" key="6">
    <source>
        <dbReference type="Proteomes" id="UP000824998"/>
    </source>
</evidence>
<dbReference type="InterPro" id="IPR027124">
    <property type="entry name" value="Swc5/CFDP1/2"/>
</dbReference>
<feature type="compositionally biased region" description="Basic and acidic residues" evidence="3">
    <location>
        <begin position="109"/>
        <end position="119"/>
    </location>
</feature>
<comment type="caution">
    <text evidence="5">The sequence shown here is derived from an EMBL/GenBank/DDBJ whole genome shotgun (WGS) entry which is preliminary data.</text>
</comment>
<dbReference type="GO" id="GO:0000812">
    <property type="term" value="C:Swr1 complex"/>
    <property type="evidence" value="ECO:0007669"/>
    <property type="project" value="TreeGrafter"/>
</dbReference>
<feature type="compositionally biased region" description="Acidic residues" evidence="3">
    <location>
        <begin position="32"/>
        <end position="42"/>
    </location>
</feature>